<dbReference type="InterPro" id="IPR029058">
    <property type="entry name" value="AB_hydrolase_fold"/>
</dbReference>
<feature type="region of interest" description="Disordered" evidence="2">
    <location>
        <begin position="22"/>
        <end position="48"/>
    </location>
</feature>
<proteinExistence type="predicted"/>
<dbReference type="Proteomes" id="UP001390339">
    <property type="component" value="Unassembled WGS sequence"/>
</dbReference>
<keyword evidence="5" id="KW-1185">Reference proteome</keyword>
<organism evidence="4 5">
    <name type="scientific">Apiospora arundinis</name>
    <dbReference type="NCBI Taxonomy" id="335852"/>
    <lineage>
        <taxon>Eukaryota</taxon>
        <taxon>Fungi</taxon>
        <taxon>Dikarya</taxon>
        <taxon>Ascomycota</taxon>
        <taxon>Pezizomycotina</taxon>
        <taxon>Sordariomycetes</taxon>
        <taxon>Xylariomycetidae</taxon>
        <taxon>Amphisphaeriales</taxon>
        <taxon>Apiosporaceae</taxon>
        <taxon>Apiospora</taxon>
    </lineage>
</organism>
<evidence type="ECO:0000256" key="2">
    <source>
        <dbReference type="SAM" id="MobiDB-lite"/>
    </source>
</evidence>
<protein>
    <submittedName>
        <fullName evidence="4">AB hydrolase superfamily protein</fullName>
    </submittedName>
</protein>
<dbReference type="Pfam" id="PF07859">
    <property type="entry name" value="Abhydrolase_3"/>
    <property type="match status" value="1"/>
</dbReference>
<dbReference type="Gene3D" id="3.40.50.1820">
    <property type="entry name" value="alpha/beta hydrolase"/>
    <property type="match status" value="1"/>
</dbReference>
<dbReference type="SUPFAM" id="SSF53474">
    <property type="entry name" value="alpha/beta-Hydrolases"/>
    <property type="match status" value="1"/>
</dbReference>
<evidence type="ECO:0000259" key="3">
    <source>
        <dbReference type="Pfam" id="PF07859"/>
    </source>
</evidence>
<feature type="domain" description="Alpha/beta hydrolase fold-3" evidence="3">
    <location>
        <begin position="108"/>
        <end position="338"/>
    </location>
</feature>
<evidence type="ECO:0000313" key="4">
    <source>
        <dbReference type="EMBL" id="KAK8874600.1"/>
    </source>
</evidence>
<sequence length="367" mass="41259">MPPRTREELLSLGVANPALTAELKKHPIRAPQPSDPYYGRNDHDASRQHRATKLRELHHLRYLPGPIPKQVEEEDRKIPMRDGAEITVRIYRPSKAAVAPAAKGRPLIVMYHEGGWSMGDLSDEEVNCRLFCRDLGAVCVNVDYRLAPEFPFPTWINDSWDALQWAAKNATSLGADPSAGFIIGGGSAGGNIAAVLSHVARDEGLSPPLTGQYLCVPAITCFRRPELIPERYRDEYLSHPDMTRSGDQGTDPVLKDLEKAEEGMRMVLKVDTESPLFVPFLFGERSPRGHRDLPAAYLQVCGLDPLRDEGLIYERVLREEAGVRTRLDLYPGLGHYFWTNFPRLEASRRFVEDTVQGVKWLLEKQKA</sequence>
<keyword evidence="1 4" id="KW-0378">Hydrolase</keyword>
<evidence type="ECO:0000313" key="5">
    <source>
        <dbReference type="Proteomes" id="UP001390339"/>
    </source>
</evidence>
<comment type="caution">
    <text evidence="4">The sequence shown here is derived from an EMBL/GenBank/DDBJ whole genome shotgun (WGS) entry which is preliminary data.</text>
</comment>
<evidence type="ECO:0000256" key="1">
    <source>
        <dbReference type="ARBA" id="ARBA00022801"/>
    </source>
</evidence>
<dbReference type="InterPro" id="IPR050300">
    <property type="entry name" value="GDXG_lipolytic_enzyme"/>
</dbReference>
<dbReference type="PANTHER" id="PTHR48081">
    <property type="entry name" value="AB HYDROLASE SUPERFAMILY PROTEIN C4A8.06C"/>
    <property type="match status" value="1"/>
</dbReference>
<gene>
    <name evidence="4" type="ORF">PGQ11_005114</name>
</gene>
<accession>A0ABR2JBG2</accession>
<dbReference type="EMBL" id="JAPCWZ010000003">
    <property type="protein sequence ID" value="KAK8874600.1"/>
    <property type="molecule type" value="Genomic_DNA"/>
</dbReference>
<reference evidence="4 5" key="1">
    <citation type="journal article" date="2024" name="IMA Fungus">
        <title>Apiospora arundinis, a panoply of carbohydrate-active enzymes and secondary metabolites.</title>
        <authorList>
            <person name="Sorensen T."/>
            <person name="Petersen C."/>
            <person name="Muurmann A.T."/>
            <person name="Christiansen J.V."/>
            <person name="Brundto M.L."/>
            <person name="Overgaard C.K."/>
            <person name="Boysen A.T."/>
            <person name="Wollenberg R.D."/>
            <person name="Larsen T.O."/>
            <person name="Sorensen J.L."/>
            <person name="Nielsen K.L."/>
            <person name="Sondergaard T.E."/>
        </authorList>
    </citation>
    <scope>NUCLEOTIDE SEQUENCE [LARGE SCALE GENOMIC DNA]</scope>
    <source>
        <strain evidence="4 5">AAU 773</strain>
    </source>
</reference>
<dbReference type="InterPro" id="IPR013094">
    <property type="entry name" value="AB_hydrolase_3"/>
</dbReference>
<name>A0ABR2JBG2_9PEZI</name>
<dbReference type="GO" id="GO:0016787">
    <property type="term" value="F:hydrolase activity"/>
    <property type="evidence" value="ECO:0007669"/>
    <property type="project" value="UniProtKB-KW"/>
</dbReference>
<dbReference type="PANTHER" id="PTHR48081:SF8">
    <property type="entry name" value="ALPHA_BETA HYDROLASE FOLD-3 DOMAIN-CONTAINING PROTEIN-RELATED"/>
    <property type="match status" value="1"/>
</dbReference>